<feature type="region of interest" description="Disordered" evidence="2">
    <location>
        <begin position="651"/>
        <end position="682"/>
    </location>
</feature>
<feature type="compositionally biased region" description="Basic and acidic residues" evidence="2">
    <location>
        <begin position="88"/>
        <end position="107"/>
    </location>
</feature>
<sequence length="843" mass="96460">MASSQVEFASSSPFGCVLRRDHSRRNRCTAAPFQKNFNDLVRSCISDESSHPRHHIDYTDLWVHQPQWQTAPSNVTASPDNIVITRNGNDDNNKNNEKDRGKIKASDKDKWARAREMVFAGDRKNQGRVSSGSCSIPNLRGVSSLVQKWRDFEAEAKCSESNSPNGIEWFLLQWEEIRRPWREGEAQVANIIRKLTSSTKDNNNREQIVDYESSHLSGTLLDQSEQKRETKELEGLVARKAVSKFSQRGRIQALLRARFLRRGLEAREGRQVNSTSFEFKKITQSAIARIREQFKSDVQNGAIDSKNLHREVVDNAVSAENMLNQPAKQNQQQETNGLLISHKVKADHVLDEETSSTCQETNDSIISHEVTADIILDEETFTTSKEHEIELISQGVDENIQQRSLQAHGFEHLHQEASPFSDFMWQGTDCESNNRGSAESTEIAEPLIDVNKNRHAEEQQEVTSNQHLTRTNHDLIDDCSHQYSDCENKLLMGIDSHWVNVSHPEYERDWEDLRQARYSEMLDPFLENKDIHVLLERRSVSTFLSSGLRDRIDQLMMYRTQKQQLNIMNNLMEERGEEQVIEEEDKVEDDDAVELEEEEDEQDEERSYSDYYNEYEDESEIGQQYNDCIDQSPSSAPPSWLHNQVHEVSNDSYQAASSPSVQPSLSSKAYSQDNRPLSSSTNNHTIEMDLIYHLRGQMEQLHREMSKLRRSIKSCINMQVKLQCSIEQEAAAAICPSDQKARKDSRIKGLSKGRCRICCETEVDSVLYRCGHMCTCFKCAHEWQHSSGKCPICGAQILDVSKKYSYLSFTEAQPGSIYSSSKKRTGFDYARAKQNSAFTGIPA</sequence>
<dbReference type="InterPro" id="IPR013083">
    <property type="entry name" value="Znf_RING/FYVE/PHD"/>
</dbReference>
<evidence type="ECO:0000256" key="1">
    <source>
        <dbReference type="PROSITE-ProRule" id="PRU00175"/>
    </source>
</evidence>
<feature type="compositionally biased region" description="Acidic residues" evidence="2">
    <location>
        <begin position="579"/>
        <end position="604"/>
    </location>
</feature>
<feature type="region of interest" description="Disordered" evidence="2">
    <location>
        <begin position="576"/>
        <end position="608"/>
    </location>
</feature>
<organism evidence="4 5">
    <name type="scientific">Olea europaea subsp. europaea</name>
    <dbReference type="NCBI Taxonomy" id="158383"/>
    <lineage>
        <taxon>Eukaryota</taxon>
        <taxon>Viridiplantae</taxon>
        <taxon>Streptophyta</taxon>
        <taxon>Embryophyta</taxon>
        <taxon>Tracheophyta</taxon>
        <taxon>Spermatophyta</taxon>
        <taxon>Magnoliopsida</taxon>
        <taxon>eudicotyledons</taxon>
        <taxon>Gunneridae</taxon>
        <taxon>Pentapetalae</taxon>
        <taxon>asterids</taxon>
        <taxon>lamiids</taxon>
        <taxon>Lamiales</taxon>
        <taxon>Oleaceae</taxon>
        <taxon>Oleeae</taxon>
        <taxon>Olea</taxon>
    </lineage>
</organism>
<dbReference type="SUPFAM" id="SSF57850">
    <property type="entry name" value="RING/U-box"/>
    <property type="match status" value="1"/>
</dbReference>
<keyword evidence="1" id="KW-0863">Zinc-finger</keyword>
<dbReference type="Pfam" id="PF13920">
    <property type="entry name" value="zf-C3HC4_3"/>
    <property type="match status" value="1"/>
</dbReference>
<evidence type="ECO:0000313" key="5">
    <source>
        <dbReference type="Proteomes" id="UP000594638"/>
    </source>
</evidence>
<dbReference type="InterPro" id="IPR001841">
    <property type="entry name" value="Znf_RING"/>
</dbReference>
<dbReference type="Gene3D" id="3.30.40.10">
    <property type="entry name" value="Zinc/RING finger domain, C3HC4 (zinc finger)"/>
    <property type="match status" value="1"/>
</dbReference>
<name>A0A8S0RCG2_OLEEU</name>
<accession>A0A8S0RCG2</accession>
<dbReference type="GO" id="GO:0008270">
    <property type="term" value="F:zinc ion binding"/>
    <property type="evidence" value="ECO:0007669"/>
    <property type="project" value="UniProtKB-KW"/>
</dbReference>
<evidence type="ECO:0000256" key="2">
    <source>
        <dbReference type="SAM" id="MobiDB-lite"/>
    </source>
</evidence>
<proteinExistence type="predicted"/>
<keyword evidence="1" id="KW-0479">Metal-binding</keyword>
<evidence type="ECO:0000259" key="3">
    <source>
        <dbReference type="PROSITE" id="PS50089"/>
    </source>
</evidence>
<keyword evidence="1" id="KW-0862">Zinc</keyword>
<feature type="compositionally biased region" description="Polar residues" evidence="2">
    <location>
        <begin position="668"/>
        <end position="682"/>
    </location>
</feature>
<feature type="region of interest" description="Disordered" evidence="2">
    <location>
        <begin position="71"/>
        <end position="107"/>
    </location>
</feature>
<dbReference type="PANTHER" id="PTHR47820">
    <property type="entry name" value="BNAC05G24000D PROTEIN"/>
    <property type="match status" value="1"/>
</dbReference>
<reference evidence="4 5" key="1">
    <citation type="submission" date="2019-12" db="EMBL/GenBank/DDBJ databases">
        <authorList>
            <person name="Alioto T."/>
            <person name="Alioto T."/>
            <person name="Gomez Garrido J."/>
        </authorList>
    </citation>
    <scope>NUCLEOTIDE SEQUENCE [LARGE SCALE GENOMIC DNA]</scope>
</reference>
<feature type="domain" description="RING-type" evidence="3">
    <location>
        <begin position="755"/>
        <end position="793"/>
    </location>
</feature>
<dbReference type="Proteomes" id="UP000594638">
    <property type="component" value="Unassembled WGS sequence"/>
</dbReference>
<dbReference type="EMBL" id="CACTIH010002435">
    <property type="protein sequence ID" value="CAA2976442.1"/>
    <property type="molecule type" value="Genomic_DNA"/>
</dbReference>
<comment type="caution">
    <text evidence="4">The sequence shown here is derived from an EMBL/GenBank/DDBJ whole genome shotgun (WGS) entry which is preliminary data.</text>
</comment>
<keyword evidence="5" id="KW-1185">Reference proteome</keyword>
<protein>
    <submittedName>
        <fullName evidence="4">E3 ubiquitin ligase</fullName>
    </submittedName>
</protein>
<dbReference type="PROSITE" id="PS50089">
    <property type="entry name" value="ZF_RING_2"/>
    <property type="match status" value="1"/>
</dbReference>
<dbReference type="PANTHER" id="PTHR47820:SF3">
    <property type="entry name" value="OS07G0499800 PROTEIN"/>
    <property type="match status" value="1"/>
</dbReference>
<feature type="compositionally biased region" description="Low complexity" evidence="2">
    <location>
        <begin position="652"/>
        <end position="667"/>
    </location>
</feature>
<dbReference type="OrthoDB" id="6078042at2759"/>
<dbReference type="CDD" id="cd16647">
    <property type="entry name" value="mRING-HC-C3HC5_NEU1"/>
    <property type="match status" value="1"/>
</dbReference>
<dbReference type="Gramene" id="OE9A022115T1">
    <property type="protein sequence ID" value="OE9A022115C1"/>
    <property type="gene ID" value="OE9A022115"/>
</dbReference>
<evidence type="ECO:0000313" key="4">
    <source>
        <dbReference type="EMBL" id="CAA2976442.1"/>
    </source>
</evidence>
<gene>
    <name evidence="4" type="ORF">OLEA9_A022115</name>
</gene>
<dbReference type="AlphaFoldDB" id="A0A8S0RCG2"/>